<keyword evidence="3" id="KW-1185">Reference proteome</keyword>
<gene>
    <name evidence="2" type="ORF">K0M31_012952</name>
</gene>
<feature type="compositionally biased region" description="Basic and acidic residues" evidence="1">
    <location>
        <begin position="275"/>
        <end position="296"/>
    </location>
</feature>
<evidence type="ECO:0000313" key="2">
    <source>
        <dbReference type="EMBL" id="KAK1119876.1"/>
    </source>
</evidence>
<proteinExistence type="predicted"/>
<feature type="region of interest" description="Disordered" evidence="1">
    <location>
        <begin position="310"/>
        <end position="331"/>
    </location>
</feature>
<sequence length="331" mass="37411">MLDRSALVGKHSRESGGVRYAGFRVLRGGEEPRRHGTAVEKQPAAAAPAHTVTPLRRRLAALGRSSLRRSSAHTVFRMAMRRSNLPDTPKFLIDPARNSTGGNDVIEDTSKATIVQLRDHRQHARGRDSACSISIVDRRKLIVSRTHDVERRRRDASSNLPNSTSSVDAYAERFFNRTNITLLDSNKYARKWRVRNKLTVVVPDWITEYPLCNIAAASSKECRDNEIFCEIAGSSKLLAGVVVKQARSTLDRSVGRNSRRWSTARDNGDEETERPEEIRNRDRSREKTKVTRDLNAKRSNFIPEVNSVLAGGQVSAKRRNDRKEVTYTPRR</sequence>
<comment type="caution">
    <text evidence="2">The sequence shown here is derived from an EMBL/GenBank/DDBJ whole genome shotgun (WGS) entry which is preliminary data.</text>
</comment>
<organism evidence="2 3">
    <name type="scientific">Melipona bicolor</name>
    <dbReference type="NCBI Taxonomy" id="60889"/>
    <lineage>
        <taxon>Eukaryota</taxon>
        <taxon>Metazoa</taxon>
        <taxon>Ecdysozoa</taxon>
        <taxon>Arthropoda</taxon>
        <taxon>Hexapoda</taxon>
        <taxon>Insecta</taxon>
        <taxon>Pterygota</taxon>
        <taxon>Neoptera</taxon>
        <taxon>Endopterygota</taxon>
        <taxon>Hymenoptera</taxon>
        <taxon>Apocrita</taxon>
        <taxon>Aculeata</taxon>
        <taxon>Apoidea</taxon>
        <taxon>Anthophila</taxon>
        <taxon>Apidae</taxon>
        <taxon>Melipona</taxon>
    </lineage>
</organism>
<protein>
    <submittedName>
        <fullName evidence="2">Uncharacterized protein</fullName>
    </submittedName>
</protein>
<dbReference type="EMBL" id="JAHYIQ010000034">
    <property type="protein sequence ID" value="KAK1119876.1"/>
    <property type="molecule type" value="Genomic_DNA"/>
</dbReference>
<name>A0AA40KGZ1_9HYME</name>
<accession>A0AA40KGZ1</accession>
<dbReference type="Proteomes" id="UP001177670">
    <property type="component" value="Unassembled WGS sequence"/>
</dbReference>
<evidence type="ECO:0000313" key="3">
    <source>
        <dbReference type="Proteomes" id="UP001177670"/>
    </source>
</evidence>
<reference evidence="2" key="1">
    <citation type="submission" date="2021-10" db="EMBL/GenBank/DDBJ databases">
        <title>Melipona bicolor Genome sequencing and assembly.</title>
        <authorList>
            <person name="Araujo N.S."/>
            <person name="Arias M.C."/>
        </authorList>
    </citation>
    <scope>NUCLEOTIDE SEQUENCE</scope>
    <source>
        <strain evidence="2">USP_2M_L1-L4_2017</strain>
        <tissue evidence="2">Whole body</tissue>
    </source>
</reference>
<dbReference type="AlphaFoldDB" id="A0AA40KGZ1"/>
<evidence type="ECO:0000256" key="1">
    <source>
        <dbReference type="SAM" id="MobiDB-lite"/>
    </source>
</evidence>
<feature type="region of interest" description="Disordered" evidence="1">
    <location>
        <begin position="252"/>
        <end position="297"/>
    </location>
</feature>